<name>A0A4P7N0Y6_PYROR</name>
<evidence type="ECO:0000256" key="4">
    <source>
        <dbReference type="ARBA" id="ARBA00023163"/>
    </source>
</evidence>
<proteinExistence type="predicted"/>
<dbReference type="Gene3D" id="4.10.240.10">
    <property type="entry name" value="Zn(2)-C6 fungal-type DNA-binding domain"/>
    <property type="match status" value="1"/>
</dbReference>
<dbReference type="GO" id="GO:0005634">
    <property type="term" value="C:nucleus"/>
    <property type="evidence" value="ECO:0007669"/>
    <property type="project" value="UniProtKB-SubCell"/>
</dbReference>
<dbReference type="GO" id="GO:0008270">
    <property type="term" value="F:zinc ion binding"/>
    <property type="evidence" value="ECO:0007669"/>
    <property type="project" value="InterPro"/>
</dbReference>
<reference evidence="6 7" key="1">
    <citation type="journal article" date="2019" name="Mol. Biol. Evol.">
        <title>Blast fungal genomes show frequent chromosomal changes, gene gains and losses, and effector gene turnover.</title>
        <authorList>
            <person name="Gomez Luciano L.B."/>
            <person name="Jason Tsai I."/>
            <person name="Chuma I."/>
            <person name="Tosa Y."/>
            <person name="Chen Y.H."/>
            <person name="Li J.Y."/>
            <person name="Li M.Y."/>
            <person name="Jade Lu M.Y."/>
            <person name="Nakayashiki H."/>
            <person name="Li W.H."/>
        </authorList>
    </citation>
    <scope>NUCLEOTIDE SEQUENCE [LARGE SCALE GENOMIC DNA]</scope>
    <source>
        <strain evidence="6">MZ5-1-6</strain>
    </source>
</reference>
<comment type="subcellular location">
    <subcellularLocation>
        <location evidence="1">Nucleus</location>
    </subcellularLocation>
</comment>
<dbReference type="GO" id="GO:0000981">
    <property type="term" value="F:DNA-binding transcription factor activity, RNA polymerase II-specific"/>
    <property type="evidence" value="ECO:0007669"/>
    <property type="project" value="InterPro"/>
</dbReference>
<keyword evidence="3" id="KW-0238">DNA-binding</keyword>
<dbReference type="AlphaFoldDB" id="A0A4P7N0Y6"/>
<gene>
    <name evidence="6" type="ORF">PoMZ_00715</name>
</gene>
<keyword evidence="2" id="KW-0805">Transcription regulation</keyword>
<keyword evidence="4" id="KW-0804">Transcription</keyword>
<dbReference type="PANTHER" id="PTHR31845">
    <property type="entry name" value="FINGER DOMAIN PROTEIN, PUTATIVE-RELATED"/>
    <property type="match status" value="1"/>
</dbReference>
<dbReference type="PROSITE" id="PS00463">
    <property type="entry name" value="ZN2_CY6_FUNGAL_1"/>
    <property type="match status" value="1"/>
</dbReference>
<protein>
    <submittedName>
        <fullName evidence="6">Uncharacterized protein</fullName>
    </submittedName>
</protein>
<dbReference type="InterPro" id="IPR036864">
    <property type="entry name" value="Zn2-C6_fun-type_DNA-bd_sf"/>
</dbReference>
<evidence type="ECO:0000256" key="2">
    <source>
        <dbReference type="ARBA" id="ARBA00023015"/>
    </source>
</evidence>
<dbReference type="InterPro" id="IPR051089">
    <property type="entry name" value="prtT"/>
</dbReference>
<dbReference type="PANTHER" id="PTHR31845:SF32">
    <property type="entry name" value="MISCELLANEOUS ZN(II)2CYS6 TRANSCRIPTION FACTOR (EUROFUNG)-RELATED"/>
    <property type="match status" value="1"/>
</dbReference>
<dbReference type="InterPro" id="IPR001138">
    <property type="entry name" value="Zn2Cys6_DnaBD"/>
</dbReference>
<evidence type="ECO:0000256" key="1">
    <source>
        <dbReference type="ARBA" id="ARBA00004123"/>
    </source>
</evidence>
<evidence type="ECO:0000313" key="6">
    <source>
        <dbReference type="EMBL" id="QBZ55813.1"/>
    </source>
</evidence>
<evidence type="ECO:0000256" key="5">
    <source>
        <dbReference type="ARBA" id="ARBA00023242"/>
    </source>
</evidence>
<evidence type="ECO:0000256" key="3">
    <source>
        <dbReference type="ARBA" id="ARBA00023125"/>
    </source>
</evidence>
<dbReference type="GO" id="GO:0000976">
    <property type="term" value="F:transcription cis-regulatory region binding"/>
    <property type="evidence" value="ECO:0007669"/>
    <property type="project" value="TreeGrafter"/>
</dbReference>
<sequence length="703" mass="77621">MSSGPASATMPETCSPAPYGKACLGCSRAKCKCYTMSNGNGKCERCHRLGKVCEPPVQMRKKRKATEHSPQPPPSHASASADPDLDVSSTARLEEKLDSLVSLLRSQGVTTDQSSAVQANAAGSASRVISPGSDASRTSAAYPCEPTANLLPRVVLETSDNNISMVRATLSSENSQTLQLVMQDIAAHVISGPAADEQIDNFRRYFLIMFPFVRIPPFMTSDELRHQSPFLWLNIICVTSKSLAKQFAMEETIWSIISRRVVTQRLATMDLLLGLICFTAWSHYFKQDRPFLGMLSNLATSVAFELNLHKDVRTNVSWRGKFGRLCSEQAQKQVPRTLDERRTMLAVWSLTSWCWAAYRKAEPMPWTSYLSSCLRAMSENSEYDLDMVLAAHVKSHLISNQVTCSSPDDALGDSDDPSTTTPPSVLIKALLRQLSDVRQALPPHIQTHKVVQLSLLTAELTVRATCLNVAPPDARERSSPGSNLRIQRLRDLEATVITTERWRDVFFNEFSSADLAGVPADSLSQFTLCMVVAFRLAMVGADGGDEPGWDAEEMRRRIDVFGLMDQAYDKLAAVGSAAGIVADSPGPRLGIWQKSPMMFRMMKALLLAELPPGMTLPGMETAAEEAGHHRHHHHQQQQPAMRTPESMDQSNEPGDVFAGMMVPDQVLMTMADEPWLSELWGPSWDTGQQSAFFPVDFSFSDQM</sequence>
<keyword evidence="5" id="KW-0539">Nucleus</keyword>
<dbReference type="Proteomes" id="UP000294847">
    <property type="component" value="Chromosome 2"/>
</dbReference>
<dbReference type="EMBL" id="CP034205">
    <property type="protein sequence ID" value="QBZ55813.1"/>
    <property type="molecule type" value="Genomic_DNA"/>
</dbReference>
<organism evidence="6 7">
    <name type="scientific">Pyricularia oryzae</name>
    <name type="common">Rice blast fungus</name>
    <name type="synonym">Magnaporthe oryzae</name>
    <dbReference type="NCBI Taxonomy" id="318829"/>
    <lineage>
        <taxon>Eukaryota</taxon>
        <taxon>Fungi</taxon>
        <taxon>Dikarya</taxon>
        <taxon>Ascomycota</taxon>
        <taxon>Pezizomycotina</taxon>
        <taxon>Sordariomycetes</taxon>
        <taxon>Sordariomycetidae</taxon>
        <taxon>Magnaporthales</taxon>
        <taxon>Pyriculariaceae</taxon>
        <taxon>Pyricularia</taxon>
    </lineage>
</organism>
<accession>A0A4P7N0Y6</accession>
<evidence type="ECO:0000313" key="7">
    <source>
        <dbReference type="Proteomes" id="UP000294847"/>
    </source>
</evidence>